<dbReference type="InParanoid" id="A0A1J7K4J8"/>
<dbReference type="PANTHER" id="PTHR13224">
    <property type="entry name" value="THYROID HORMONE RECEPTOR-ASSOCIATED PROTEIN-RELATED"/>
    <property type="match status" value="1"/>
</dbReference>
<evidence type="ECO:0000259" key="10">
    <source>
        <dbReference type="Pfam" id="PF11635"/>
    </source>
</evidence>
<dbReference type="Pfam" id="PF20719">
    <property type="entry name" value="Med16_C"/>
    <property type="match status" value="1"/>
</dbReference>
<evidence type="ECO:0000259" key="11">
    <source>
        <dbReference type="Pfam" id="PF20719"/>
    </source>
</evidence>
<feature type="domain" description="Mediator complex subunit Med16 N-terminal" evidence="10">
    <location>
        <begin position="175"/>
        <end position="494"/>
    </location>
</feature>
<keyword evidence="7 9" id="KW-0539">Nucleus</keyword>
<keyword evidence="5 9" id="KW-0010">Activator</keyword>
<comment type="subunit">
    <text evidence="9">Component of the Mediator complex.</text>
</comment>
<evidence type="ECO:0000256" key="4">
    <source>
        <dbReference type="ARBA" id="ARBA00023015"/>
    </source>
</evidence>
<evidence type="ECO:0000256" key="1">
    <source>
        <dbReference type="ARBA" id="ARBA00004123"/>
    </source>
</evidence>
<evidence type="ECO:0000256" key="8">
    <source>
        <dbReference type="ARBA" id="ARBA00032015"/>
    </source>
</evidence>
<dbReference type="PANTHER" id="PTHR13224:SF6">
    <property type="entry name" value="MEDIATOR OF RNA POLYMERASE II TRANSCRIPTION SUBUNIT 16"/>
    <property type="match status" value="1"/>
</dbReference>
<dbReference type="EMBL" id="KV875093">
    <property type="protein sequence ID" value="OIW35130.1"/>
    <property type="molecule type" value="Genomic_DNA"/>
</dbReference>
<gene>
    <name evidence="9" type="primary">MED16</name>
    <name evidence="12" type="ORF">CONLIGDRAFT_42430</name>
</gene>
<keyword evidence="4 9" id="KW-0805">Transcription regulation</keyword>
<sequence length="1009" mass="112403">MAANGHTHGMSMDLGSAMDVDGLDLSVGHALNAMENQMPLDVDLFGDPLHVQQMPSASASKQLQQRLDELRSRGCCQGIAWSKQGTIAAISKGGRSIDLRFIRCHPDNGTWQLSQPTPWNFGAILPSCPIVHLAWAGQSSPELAVIDFVGRVSIWSFSITLNRPYPVRKWDQDSADDLQAVVGCYWLPLASPSRQQYHVMYGPAVRDGSTYKYENSIVPGFAPWHPNPGKSALLCVTTSGVLKLFFSQNNNKHEEATVELENVNSSEDRITHASLSSDRNALLVALATASKQLKVVRVQIQWGQQQTGDKQVPPHSQALNPVMKVKHVAMTSWFEYGPTESRFDTSMAQLSHIEVLPQALEGQPTPNANWSPAVILTVRSYVPVDNTPYNQEQQSIVDRWELQERPEKLHPMFEQLSIGSGNSLPTGTRLRKLEPIIIPKVIISVHVMQLGKVICFGFSDGTVQYRDRYTMNEIYTEPSTDRIMSPIQVGFQFAEEKPCLQIAFSPTNCSLVQVCEDDSVLWNSMKFPSDDVGFLTQDRGQYSAIIAALSIAMSSAAIQTTNYDDILALARPFAEKHERFSYEWVMELVRILKVTVDYSEEAHHDSLVRNNNLQLCLSILNHLGFRGHFRPRTFGGKFAALALNIRNIVILITIASNTPVTLKQTLSPLDEHEVVDALAGCAKWSLDLLSWLMDCLFNLLDEPGFTAILNNQRQFADLTRYLQGRNNVALHLLLCSSTRGFLQAACRRLIHLDALSSRAMTFYETKAAVQNASDPTGAANRTPHPLYNAYQKMQRFTSSSLVKVADIDKLLTALSQEIRQAYQNSLPGISVQARQSNAGAQQQNPANDPAVKRAQMHCELSMLLATAPPPSFQAVLLNFFNKYVRAYRAQTDPARLFFADYSLLEVEDDETSLRRRRASRRYLDAFTRWELDAAGRLGQQTNGSASGSDSAEAITLDNFDTQWRRCVRCAAVMENVYPQRPGFTFVLGQQRKCACGGSWGLLHKGAMVS</sequence>
<comment type="function">
    <text evidence="9">Component of the Mediator complex, a coactivator involved in the regulated transcription of nearly all RNA polymerase II-dependent genes. Mediator functions as a bridge to convey information from gene-specific regulatory proteins to the basal RNA polymerase II transcription machinery. Mediator is recruited to promoters by direct interactions with regulatory proteins and serves as a scaffold for the assembly of a functional preinitiation complex with RNA polymerase II and the general transcription factors.</text>
</comment>
<evidence type="ECO:0000256" key="7">
    <source>
        <dbReference type="ARBA" id="ARBA00023242"/>
    </source>
</evidence>
<evidence type="ECO:0000256" key="3">
    <source>
        <dbReference type="ARBA" id="ARBA00019614"/>
    </source>
</evidence>
<dbReference type="Proteomes" id="UP000182658">
    <property type="component" value="Unassembled WGS sequence"/>
</dbReference>
<keyword evidence="13" id="KW-1185">Reference proteome</keyword>
<proteinExistence type="inferred from homology"/>
<dbReference type="InterPro" id="IPR036322">
    <property type="entry name" value="WD40_repeat_dom_sf"/>
</dbReference>
<dbReference type="GO" id="GO:0045893">
    <property type="term" value="P:positive regulation of DNA-templated transcription"/>
    <property type="evidence" value="ECO:0007669"/>
    <property type="project" value="TreeGrafter"/>
</dbReference>
<dbReference type="AlphaFoldDB" id="A0A1J7K4J8"/>
<dbReference type="InterPro" id="IPR048338">
    <property type="entry name" value="Mediator_Med16"/>
</dbReference>
<evidence type="ECO:0000256" key="2">
    <source>
        <dbReference type="ARBA" id="ARBA00006543"/>
    </source>
</evidence>
<comment type="similarity">
    <text evidence="2 9">Belongs to the Mediator complex subunit 16 family.</text>
</comment>
<evidence type="ECO:0000256" key="9">
    <source>
        <dbReference type="RuleBase" id="RU364149"/>
    </source>
</evidence>
<feature type="domain" description="Mediator complex subunit 16 C-terminal" evidence="11">
    <location>
        <begin position="885"/>
        <end position="999"/>
    </location>
</feature>
<accession>A0A1J7K4J8</accession>
<protein>
    <recommendedName>
        <fullName evidence="3 9">Mediator of RNA polymerase II transcription subunit 16</fullName>
    </recommendedName>
    <alternativeName>
        <fullName evidence="8 9">Mediator complex subunit 16</fullName>
    </alternativeName>
</protein>
<name>A0A1J7K4J8_9PEZI</name>
<dbReference type="GO" id="GO:0016592">
    <property type="term" value="C:mediator complex"/>
    <property type="evidence" value="ECO:0007669"/>
    <property type="project" value="InterPro"/>
</dbReference>
<organism evidence="12 13">
    <name type="scientific">Coniochaeta ligniaria NRRL 30616</name>
    <dbReference type="NCBI Taxonomy" id="1408157"/>
    <lineage>
        <taxon>Eukaryota</taxon>
        <taxon>Fungi</taxon>
        <taxon>Dikarya</taxon>
        <taxon>Ascomycota</taxon>
        <taxon>Pezizomycotina</taxon>
        <taxon>Sordariomycetes</taxon>
        <taxon>Sordariomycetidae</taxon>
        <taxon>Coniochaetales</taxon>
        <taxon>Coniochaetaceae</taxon>
        <taxon>Coniochaeta</taxon>
    </lineage>
</organism>
<dbReference type="Pfam" id="PF11635">
    <property type="entry name" value="Med16_N"/>
    <property type="match status" value="1"/>
</dbReference>
<dbReference type="InterPro" id="IPR021665">
    <property type="entry name" value="Mediator_Med16_N"/>
</dbReference>
<evidence type="ECO:0000313" key="12">
    <source>
        <dbReference type="EMBL" id="OIW35130.1"/>
    </source>
</evidence>
<evidence type="ECO:0000256" key="6">
    <source>
        <dbReference type="ARBA" id="ARBA00023163"/>
    </source>
</evidence>
<keyword evidence="6 9" id="KW-0804">Transcription</keyword>
<evidence type="ECO:0000256" key="5">
    <source>
        <dbReference type="ARBA" id="ARBA00023159"/>
    </source>
</evidence>
<dbReference type="InterPro" id="IPR048339">
    <property type="entry name" value="Mediator_Med16_C"/>
</dbReference>
<comment type="subcellular location">
    <subcellularLocation>
        <location evidence="1 9">Nucleus</location>
    </subcellularLocation>
</comment>
<dbReference type="SUPFAM" id="SSF50978">
    <property type="entry name" value="WD40 repeat-like"/>
    <property type="match status" value="1"/>
</dbReference>
<dbReference type="OrthoDB" id="4139168at2759"/>
<evidence type="ECO:0000313" key="13">
    <source>
        <dbReference type="Proteomes" id="UP000182658"/>
    </source>
</evidence>
<reference evidence="12 13" key="1">
    <citation type="submission" date="2016-10" db="EMBL/GenBank/DDBJ databases">
        <title>Draft genome sequence of Coniochaeta ligniaria NRRL30616, a lignocellulolytic fungus for bioabatement of inhibitors in plant biomass hydrolysates.</title>
        <authorList>
            <consortium name="DOE Joint Genome Institute"/>
            <person name="Jimenez D.J."/>
            <person name="Hector R.E."/>
            <person name="Riley R."/>
            <person name="Sun H."/>
            <person name="Grigoriev I.V."/>
            <person name="Van Elsas J.D."/>
            <person name="Nichols N.N."/>
        </authorList>
    </citation>
    <scope>NUCLEOTIDE SEQUENCE [LARGE SCALE GENOMIC DNA]</scope>
    <source>
        <strain evidence="12 13">NRRL 30616</strain>
    </source>
</reference>
<dbReference type="STRING" id="1408157.A0A1J7K4J8"/>